<gene>
    <name evidence="3" type="ORF">NLS_LOCUS5143</name>
</gene>
<feature type="compositionally biased region" description="Polar residues" evidence="1">
    <location>
        <begin position="1"/>
        <end position="15"/>
    </location>
</feature>
<evidence type="ECO:0000256" key="1">
    <source>
        <dbReference type="SAM" id="MobiDB-lite"/>
    </source>
</evidence>
<keyword evidence="2" id="KW-0812">Transmembrane</keyword>
<dbReference type="OrthoDB" id="5847984at2759"/>
<protein>
    <submittedName>
        <fullName evidence="3">Uncharacterized protein</fullName>
    </submittedName>
</protein>
<dbReference type="Proteomes" id="UP000277928">
    <property type="component" value="Unassembled WGS sequence"/>
</dbReference>
<accession>A0A3P6UP63</accession>
<keyword evidence="4" id="KW-1185">Reference proteome</keyword>
<keyword evidence="2" id="KW-0472">Membrane</keyword>
<feature type="region of interest" description="Disordered" evidence="1">
    <location>
        <begin position="1"/>
        <end position="27"/>
    </location>
</feature>
<evidence type="ECO:0000313" key="4">
    <source>
        <dbReference type="Proteomes" id="UP000277928"/>
    </source>
</evidence>
<reference evidence="3 4" key="1">
    <citation type="submission" date="2018-08" db="EMBL/GenBank/DDBJ databases">
        <authorList>
            <person name="Laetsch R D."/>
            <person name="Stevens L."/>
            <person name="Kumar S."/>
            <person name="Blaxter L. M."/>
        </authorList>
    </citation>
    <scope>NUCLEOTIDE SEQUENCE [LARGE SCALE GENOMIC DNA]</scope>
</reference>
<feature type="transmembrane region" description="Helical" evidence="2">
    <location>
        <begin position="152"/>
        <end position="174"/>
    </location>
</feature>
<evidence type="ECO:0000313" key="3">
    <source>
        <dbReference type="EMBL" id="VDK81028.1"/>
    </source>
</evidence>
<evidence type="ECO:0000256" key="2">
    <source>
        <dbReference type="SAM" id="Phobius"/>
    </source>
</evidence>
<keyword evidence="2" id="KW-1133">Transmembrane helix</keyword>
<organism evidence="3 4">
    <name type="scientific">Litomosoides sigmodontis</name>
    <name type="common">Filarial nematode worm</name>
    <dbReference type="NCBI Taxonomy" id="42156"/>
    <lineage>
        <taxon>Eukaryota</taxon>
        <taxon>Metazoa</taxon>
        <taxon>Ecdysozoa</taxon>
        <taxon>Nematoda</taxon>
        <taxon>Chromadorea</taxon>
        <taxon>Rhabditida</taxon>
        <taxon>Spirurina</taxon>
        <taxon>Spiruromorpha</taxon>
        <taxon>Filarioidea</taxon>
        <taxon>Onchocercidae</taxon>
        <taxon>Litomosoides</taxon>
    </lineage>
</organism>
<proteinExistence type="predicted"/>
<dbReference type="EMBL" id="UYRX01000368">
    <property type="protein sequence ID" value="VDK81028.1"/>
    <property type="molecule type" value="Genomic_DNA"/>
</dbReference>
<dbReference type="STRING" id="42156.A0A3P6UP63"/>
<sequence length="175" mass="19852">MKRRYPTSSTSTNARDQLDNDFEQPRGAVEANIDQSSLRNFGRVVHEDELEERLQDTTIQLSRDSANSATVSPKNFRTEKGGIGMNYEHDQLLDATKKQLNFEEGLTPHPYKTEPWIISGRKHKVGDDEVHVMESGKTSTSCATWNWINCCFYLLAPLFIFFVIVTVVITLALLA</sequence>
<dbReference type="AlphaFoldDB" id="A0A3P6UP63"/>
<name>A0A3P6UP63_LITSI</name>